<name>A0A5A7QDM9_STRAF</name>
<proteinExistence type="inferred from homology"/>
<dbReference type="GO" id="GO:0034220">
    <property type="term" value="P:monoatomic ion transmembrane transport"/>
    <property type="evidence" value="ECO:0007669"/>
    <property type="project" value="UniProtKB-KW"/>
</dbReference>
<evidence type="ECO:0000256" key="1">
    <source>
        <dbReference type="ARBA" id="ARBA00004141"/>
    </source>
</evidence>
<dbReference type="InterPro" id="IPR020966">
    <property type="entry name" value="ALMT"/>
</dbReference>
<keyword evidence="6" id="KW-0406">Ion transport</keyword>
<feature type="transmembrane region" description="Helical" evidence="9">
    <location>
        <begin position="180"/>
        <end position="200"/>
    </location>
</feature>
<gene>
    <name evidence="10" type="ORF">STAS_20247</name>
</gene>
<evidence type="ECO:0000256" key="6">
    <source>
        <dbReference type="ARBA" id="ARBA00023065"/>
    </source>
</evidence>
<dbReference type="Pfam" id="PF11744">
    <property type="entry name" value="ALMT"/>
    <property type="match status" value="2"/>
</dbReference>
<evidence type="ECO:0000256" key="5">
    <source>
        <dbReference type="ARBA" id="ARBA00022989"/>
    </source>
</evidence>
<dbReference type="GO" id="GO:0015743">
    <property type="term" value="P:malate transport"/>
    <property type="evidence" value="ECO:0007669"/>
    <property type="project" value="InterPro"/>
</dbReference>
<keyword evidence="7 9" id="KW-0472">Membrane</keyword>
<evidence type="ECO:0000256" key="2">
    <source>
        <dbReference type="ARBA" id="ARBA00007079"/>
    </source>
</evidence>
<evidence type="ECO:0000256" key="3">
    <source>
        <dbReference type="ARBA" id="ARBA00022448"/>
    </source>
</evidence>
<keyword evidence="3" id="KW-0813">Transport</keyword>
<feature type="transmembrane region" description="Helical" evidence="9">
    <location>
        <begin position="59"/>
        <end position="79"/>
    </location>
</feature>
<accession>A0A5A7QDM9</accession>
<keyword evidence="4 9" id="KW-0812">Transmembrane</keyword>
<keyword evidence="11" id="KW-1185">Reference proteome</keyword>
<comment type="subcellular location">
    <subcellularLocation>
        <location evidence="1">Membrane</location>
        <topology evidence="1">Multi-pass membrane protein</topology>
    </subcellularLocation>
</comment>
<organism evidence="10 11">
    <name type="scientific">Striga asiatica</name>
    <name type="common">Asiatic witchweed</name>
    <name type="synonym">Buchnera asiatica</name>
    <dbReference type="NCBI Taxonomy" id="4170"/>
    <lineage>
        <taxon>Eukaryota</taxon>
        <taxon>Viridiplantae</taxon>
        <taxon>Streptophyta</taxon>
        <taxon>Embryophyta</taxon>
        <taxon>Tracheophyta</taxon>
        <taxon>Spermatophyta</taxon>
        <taxon>Magnoliopsida</taxon>
        <taxon>eudicotyledons</taxon>
        <taxon>Gunneridae</taxon>
        <taxon>Pentapetalae</taxon>
        <taxon>asterids</taxon>
        <taxon>lamiids</taxon>
        <taxon>Lamiales</taxon>
        <taxon>Orobanchaceae</taxon>
        <taxon>Buchnereae</taxon>
        <taxon>Striga</taxon>
    </lineage>
</organism>
<evidence type="ECO:0000256" key="4">
    <source>
        <dbReference type="ARBA" id="ARBA00022692"/>
    </source>
</evidence>
<dbReference type="OrthoDB" id="68611at2759"/>
<feature type="transmembrane region" description="Helical" evidence="9">
    <location>
        <begin position="212"/>
        <end position="233"/>
    </location>
</feature>
<dbReference type="PANTHER" id="PTHR31086">
    <property type="entry name" value="ALUMINUM-ACTIVATED MALATE TRANSPORTER 10"/>
    <property type="match status" value="1"/>
</dbReference>
<feature type="transmembrane region" description="Helical" evidence="9">
    <location>
        <begin position="34"/>
        <end position="53"/>
    </location>
</feature>
<evidence type="ECO:0000256" key="9">
    <source>
        <dbReference type="SAM" id="Phobius"/>
    </source>
</evidence>
<comment type="similarity">
    <text evidence="2">Belongs to the aromatic acid exporter (TC 2.A.85) family.</text>
</comment>
<dbReference type="AlphaFoldDB" id="A0A5A7QDM9"/>
<sequence>METNNNTNARKLKSYVVDSIKTAKKVGEDDVRRVVHGAKVGLGLTIVSMLYYFRPLYDGFGQAGMWAILTVVIVFEFTGCKRVERLTIRLRALCLIRARAVQSSKRVESRALFEEARGTLSKSLNRGFATLVAGALGLGAEYLADLCGEKGEPIVLGILVFLLAAISTFTRFLPNVKRRYDYGVVVFILTFTMVAVSGFRVEQILQLAHQRLSTIVIGGSTCMVISIFVYPVWAGQDLHNLVADNIEKLAIFLEGFGGELLLCQGNESSNTFSKENDKSFLQSYKSVINSKANEEALANFAWWEPPHGQFKFGHPWKQYLKIGALVWECACLIEALNTCINSKSQSQVALSKLQTRIQNPIAAISTEAGKALRHLSTAMKNSTLPPRAAVEAHARNYRAASHDLTTALEDAPQSSDAKSAGRLRQIMALLVIASILIDVTVIVDEISVLVHEFSEKACFGDPPENLSVLHRGIVNPVDDDYVAVEVRDESGGGVSLEKSGATF</sequence>
<dbReference type="Proteomes" id="UP000325081">
    <property type="component" value="Unassembled WGS sequence"/>
</dbReference>
<evidence type="ECO:0000313" key="11">
    <source>
        <dbReference type="Proteomes" id="UP000325081"/>
    </source>
</evidence>
<keyword evidence="5 9" id="KW-1133">Transmembrane helix</keyword>
<evidence type="ECO:0000313" key="10">
    <source>
        <dbReference type="EMBL" id="GER43395.1"/>
    </source>
</evidence>
<evidence type="ECO:0000256" key="8">
    <source>
        <dbReference type="ARBA" id="ARBA00023303"/>
    </source>
</evidence>
<dbReference type="EMBL" id="BKCP01006626">
    <property type="protein sequence ID" value="GER43395.1"/>
    <property type="molecule type" value="Genomic_DNA"/>
</dbReference>
<feature type="transmembrane region" description="Helical" evidence="9">
    <location>
        <begin position="154"/>
        <end position="173"/>
    </location>
</feature>
<keyword evidence="8" id="KW-0407">Ion channel</keyword>
<protein>
    <submittedName>
        <fullName evidence="10">Aluminum-activated malate transporter</fullName>
    </submittedName>
</protein>
<evidence type="ECO:0000256" key="7">
    <source>
        <dbReference type="ARBA" id="ARBA00023136"/>
    </source>
</evidence>
<dbReference type="GO" id="GO:0016020">
    <property type="term" value="C:membrane"/>
    <property type="evidence" value="ECO:0007669"/>
    <property type="project" value="UniProtKB-SubCell"/>
</dbReference>
<reference evidence="11" key="1">
    <citation type="journal article" date="2019" name="Curr. Biol.">
        <title>Genome Sequence of Striga asiatica Provides Insight into the Evolution of Plant Parasitism.</title>
        <authorList>
            <person name="Yoshida S."/>
            <person name="Kim S."/>
            <person name="Wafula E.K."/>
            <person name="Tanskanen J."/>
            <person name="Kim Y.M."/>
            <person name="Honaas L."/>
            <person name="Yang Z."/>
            <person name="Spallek T."/>
            <person name="Conn C.E."/>
            <person name="Ichihashi Y."/>
            <person name="Cheong K."/>
            <person name="Cui S."/>
            <person name="Der J.P."/>
            <person name="Gundlach H."/>
            <person name="Jiao Y."/>
            <person name="Hori C."/>
            <person name="Ishida J.K."/>
            <person name="Kasahara H."/>
            <person name="Kiba T."/>
            <person name="Kim M.S."/>
            <person name="Koo N."/>
            <person name="Laohavisit A."/>
            <person name="Lee Y.H."/>
            <person name="Lumba S."/>
            <person name="McCourt P."/>
            <person name="Mortimer J.C."/>
            <person name="Mutuku J.M."/>
            <person name="Nomura T."/>
            <person name="Sasaki-Sekimoto Y."/>
            <person name="Seto Y."/>
            <person name="Wang Y."/>
            <person name="Wakatake T."/>
            <person name="Sakakibara H."/>
            <person name="Demura T."/>
            <person name="Yamaguchi S."/>
            <person name="Yoneyama K."/>
            <person name="Manabe R.I."/>
            <person name="Nelson D.C."/>
            <person name="Schulman A.H."/>
            <person name="Timko M.P."/>
            <person name="dePamphilis C.W."/>
            <person name="Choi D."/>
            <person name="Shirasu K."/>
        </authorList>
    </citation>
    <scope>NUCLEOTIDE SEQUENCE [LARGE SCALE GENOMIC DNA]</scope>
    <source>
        <strain evidence="11">cv. UVA1</strain>
    </source>
</reference>
<comment type="caution">
    <text evidence="10">The sequence shown here is derived from an EMBL/GenBank/DDBJ whole genome shotgun (WGS) entry which is preliminary data.</text>
</comment>